<feature type="transmembrane region" description="Helical" evidence="1">
    <location>
        <begin position="40"/>
        <end position="63"/>
    </location>
</feature>
<reference evidence="3" key="1">
    <citation type="submission" date="2017-04" db="EMBL/GenBank/DDBJ databases">
        <title>Function of individual gut microbiota members based on whole genome sequencing of pure cultures obtained from chicken caecum.</title>
        <authorList>
            <person name="Medvecky M."/>
            <person name="Cejkova D."/>
            <person name="Polansky O."/>
            <person name="Karasova D."/>
            <person name="Kubasova T."/>
            <person name="Cizek A."/>
            <person name="Rychlik I."/>
        </authorList>
    </citation>
    <scope>NUCLEOTIDE SEQUENCE [LARGE SCALE GENOMIC DNA]</scope>
    <source>
        <strain evidence="3">An180</strain>
    </source>
</reference>
<name>A0A1Y4L7E7_9FIRM</name>
<dbReference type="Proteomes" id="UP000195897">
    <property type="component" value="Unassembled WGS sequence"/>
</dbReference>
<dbReference type="RefSeq" id="WP_206396715.1">
    <property type="nucleotide sequence ID" value="NZ_NFKK01000008.1"/>
</dbReference>
<gene>
    <name evidence="2" type="ORF">B5F17_08130</name>
</gene>
<sequence length="218" mass="25087">MKGFLQLCRSQLMSGISLGLTLMVSALFAVYSFGDSTISVRWMNLLPCMTVLYMLAGVLLMAWHRRPPRRRPATPYLSGLNARYIWVLPAFLWWLLFRLTGFDVLERCLLFNLILLAVLWTIEYSMARRMAKALNGALGTRSPTVMPTSLIVDLDDCPKGTEAFCIEIERYCIKNHIDYQFIERDKPAIVLMNGVKHRVELGVYYGYVPGWFLKFTEL</sequence>
<keyword evidence="1" id="KW-0472">Membrane</keyword>
<evidence type="ECO:0008006" key="4">
    <source>
        <dbReference type="Google" id="ProtNLM"/>
    </source>
</evidence>
<organism evidence="2 3">
    <name type="scientific">Butyricicoccus pullicaecorum</name>
    <dbReference type="NCBI Taxonomy" id="501571"/>
    <lineage>
        <taxon>Bacteria</taxon>
        <taxon>Bacillati</taxon>
        <taxon>Bacillota</taxon>
        <taxon>Clostridia</taxon>
        <taxon>Eubacteriales</taxon>
        <taxon>Butyricicoccaceae</taxon>
        <taxon>Butyricicoccus</taxon>
    </lineage>
</organism>
<dbReference type="AlphaFoldDB" id="A0A1Y4L7E7"/>
<protein>
    <recommendedName>
        <fullName evidence="4">DUF4318 domain-containing protein</fullName>
    </recommendedName>
</protein>
<comment type="caution">
    <text evidence="2">The sequence shown here is derived from an EMBL/GenBank/DDBJ whole genome shotgun (WGS) entry which is preliminary data.</text>
</comment>
<feature type="transmembrane region" description="Helical" evidence="1">
    <location>
        <begin position="12"/>
        <end position="34"/>
    </location>
</feature>
<evidence type="ECO:0000256" key="1">
    <source>
        <dbReference type="SAM" id="Phobius"/>
    </source>
</evidence>
<proteinExistence type="predicted"/>
<dbReference type="EMBL" id="NFKK01000008">
    <property type="protein sequence ID" value="OUP52664.1"/>
    <property type="molecule type" value="Genomic_DNA"/>
</dbReference>
<accession>A0A1Y4L7E7</accession>
<evidence type="ECO:0000313" key="2">
    <source>
        <dbReference type="EMBL" id="OUP52664.1"/>
    </source>
</evidence>
<feature type="transmembrane region" description="Helical" evidence="1">
    <location>
        <begin position="109"/>
        <end position="127"/>
    </location>
</feature>
<keyword evidence="1" id="KW-0812">Transmembrane</keyword>
<feature type="transmembrane region" description="Helical" evidence="1">
    <location>
        <begin position="75"/>
        <end position="97"/>
    </location>
</feature>
<evidence type="ECO:0000313" key="3">
    <source>
        <dbReference type="Proteomes" id="UP000195897"/>
    </source>
</evidence>
<keyword evidence="1" id="KW-1133">Transmembrane helix</keyword>